<evidence type="ECO:0000313" key="1">
    <source>
        <dbReference type="EMBL" id="EHB93517.1"/>
    </source>
</evidence>
<protein>
    <recommendedName>
        <fullName evidence="3">Lipopolysaccharide biosynthesis protein</fullName>
    </recommendedName>
</protein>
<comment type="caution">
    <text evidence="1">The sequence shown here is derived from an EMBL/GenBank/DDBJ whole genome shotgun (WGS) entry which is preliminary data.</text>
</comment>
<dbReference type="EMBL" id="ADLD01000002">
    <property type="protein sequence ID" value="EHB93517.1"/>
    <property type="molecule type" value="Genomic_DNA"/>
</dbReference>
<dbReference type="OrthoDB" id="9816424at2"/>
<reference evidence="1 2" key="1">
    <citation type="submission" date="2011-08" db="EMBL/GenBank/DDBJ databases">
        <title>The Genome Sequence of Alistipes indistinctus YIT 12060.</title>
        <authorList>
            <consortium name="The Broad Institute Genome Sequencing Platform"/>
            <person name="Earl A."/>
            <person name="Ward D."/>
            <person name="Feldgarden M."/>
            <person name="Gevers D."/>
            <person name="Morotomi M."/>
            <person name="Young S.K."/>
            <person name="Zeng Q."/>
            <person name="Gargeya S."/>
            <person name="Fitzgerald M."/>
            <person name="Haas B."/>
            <person name="Abouelleil A."/>
            <person name="Alvarado L."/>
            <person name="Arachchi H.M."/>
            <person name="Berlin A."/>
            <person name="Brown A."/>
            <person name="Chapman S.B."/>
            <person name="Chen Z."/>
            <person name="Dunbar C."/>
            <person name="Freedman E."/>
            <person name="Gearin G."/>
            <person name="Gellesch M."/>
            <person name="Goldberg J."/>
            <person name="Griggs A."/>
            <person name="Gujja S."/>
            <person name="Heiman D."/>
            <person name="Howarth C."/>
            <person name="Larson L."/>
            <person name="Lui A."/>
            <person name="MacDonald P.J.P."/>
            <person name="Montmayeur A."/>
            <person name="Murphy C."/>
            <person name="Neiman D."/>
            <person name="Pearson M."/>
            <person name="Priest M."/>
            <person name="Roberts A."/>
            <person name="Saif S."/>
            <person name="Shea T."/>
            <person name="Shenoy N."/>
            <person name="Sisk P."/>
            <person name="Stolte C."/>
            <person name="Sykes S."/>
            <person name="Wortman J."/>
            <person name="Nusbaum C."/>
            <person name="Birren B."/>
        </authorList>
    </citation>
    <scope>NUCLEOTIDE SEQUENCE [LARGE SCALE GENOMIC DNA]</scope>
    <source>
        <strain evidence="1 2">YIT 12060</strain>
    </source>
</reference>
<dbReference type="Pfam" id="PF14307">
    <property type="entry name" value="Glyco_tran_WbsX"/>
    <property type="match status" value="1"/>
</dbReference>
<proteinExistence type="predicted"/>
<dbReference type="eggNOG" id="COG0457">
    <property type="taxonomic scope" value="Bacteria"/>
</dbReference>
<dbReference type="PATRIC" id="fig|742725.3.peg.7"/>
<gene>
    <name evidence="1" type="ORF">HMPREF9450_00010</name>
</gene>
<dbReference type="InterPro" id="IPR032719">
    <property type="entry name" value="WbsX"/>
</dbReference>
<dbReference type="PANTHER" id="PTHR41244">
    <property type="entry name" value="RHAMNAN SYNTHESIS F"/>
    <property type="match status" value="1"/>
</dbReference>
<dbReference type="AlphaFoldDB" id="G5H500"/>
<name>G5H500_9BACT</name>
<evidence type="ECO:0000313" key="2">
    <source>
        <dbReference type="Proteomes" id="UP000006008"/>
    </source>
</evidence>
<accession>G5H500</accession>
<dbReference type="RefSeq" id="WP_009132816.1">
    <property type="nucleotide sequence ID" value="NZ_CP102250.1"/>
</dbReference>
<dbReference type="Gene3D" id="3.20.20.80">
    <property type="entry name" value="Glycosidases"/>
    <property type="match status" value="1"/>
</dbReference>
<dbReference type="STRING" id="742725.HMPREF9450_00010"/>
<dbReference type="GeneID" id="92816435"/>
<dbReference type="PANTHER" id="PTHR41244:SF1">
    <property type="entry name" value="GLYCOSYLTRANSFERASE"/>
    <property type="match status" value="1"/>
</dbReference>
<evidence type="ECO:0008006" key="3">
    <source>
        <dbReference type="Google" id="ProtNLM"/>
    </source>
</evidence>
<dbReference type="CDD" id="cd11579">
    <property type="entry name" value="Glyco_tran_WbsX"/>
    <property type="match status" value="1"/>
</dbReference>
<organism evidence="1 2">
    <name type="scientific">Alistipes indistinctus YIT 12060</name>
    <dbReference type="NCBI Taxonomy" id="742725"/>
    <lineage>
        <taxon>Bacteria</taxon>
        <taxon>Pseudomonadati</taxon>
        <taxon>Bacteroidota</taxon>
        <taxon>Bacteroidia</taxon>
        <taxon>Bacteroidales</taxon>
        <taxon>Rikenellaceae</taxon>
        <taxon>Alistipes</taxon>
    </lineage>
</organism>
<dbReference type="Proteomes" id="UP000006008">
    <property type="component" value="Unassembled WGS sequence"/>
</dbReference>
<dbReference type="HOGENOM" id="CLU_038570_0_0_10"/>
<sequence length="354" mass="41611">MKARIIAFYLPQYHPIPENDAWWGKGFTEWTNVGKAKPLYRGHYQPRVPADLGYYDLRVPETRQAQADMARSYGVEGFMYWHYWFGGGKRLLERPFNEVLARGEPDFPFALAWANETWKGFAHGLTNRNTLIEQRYLGEQDYIDHFHAVLPAFRDRRYITVDGKPLFMVYKPLQHPDMPAFVGLWQRLARENGLPGIYFVGQADVGQEQKILRLGMDAACIFRMMECVNRRPFFKKAVQRIKINLFKHPRVFRYAEAARWFVGPEDARDDIIPTIYSGWDHTPRSGCEGTVFSHYTPDVFERHVEQVLRAVENKPASLKIVFVKSWNEWGEGNYMEPDRRYGLQFLERLKKCVE</sequence>
<keyword evidence="2" id="KW-1185">Reference proteome</keyword>